<dbReference type="EMBL" id="CP021332">
    <property type="protein sequence ID" value="AVX06173.1"/>
    <property type="molecule type" value="Genomic_DNA"/>
</dbReference>
<evidence type="ECO:0000256" key="1">
    <source>
        <dbReference type="ARBA" id="ARBA00005417"/>
    </source>
</evidence>
<dbReference type="Gene3D" id="3.40.50.300">
    <property type="entry name" value="P-loop containing nucleotide triphosphate hydrolases"/>
    <property type="match status" value="1"/>
</dbReference>
<proteinExistence type="inferred from homology"/>
<dbReference type="PANTHER" id="PTHR43820:SF4">
    <property type="entry name" value="HIGH-AFFINITY BRANCHED-CHAIN AMINO ACID TRANSPORT ATP-BINDING PROTEIN LIVF"/>
    <property type="match status" value="1"/>
</dbReference>
<organism evidence="7 8">
    <name type="scientific">Maritalea myrionectae</name>
    <dbReference type="NCBI Taxonomy" id="454601"/>
    <lineage>
        <taxon>Bacteria</taxon>
        <taxon>Pseudomonadati</taxon>
        <taxon>Pseudomonadota</taxon>
        <taxon>Alphaproteobacteria</taxon>
        <taxon>Hyphomicrobiales</taxon>
        <taxon>Devosiaceae</taxon>
        <taxon>Maritalea</taxon>
    </lineage>
</organism>
<dbReference type="RefSeq" id="WP_027836175.1">
    <property type="nucleotide sequence ID" value="NZ_CP021332.1"/>
</dbReference>
<comment type="similarity">
    <text evidence="1">Belongs to the ABC transporter superfamily.</text>
</comment>
<dbReference type="InterPro" id="IPR027417">
    <property type="entry name" value="P-loop_NTPase"/>
</dbReference>
<dbReference type="SMART" id="SM00382">
    <property type="entry name" value="AAA"/>
    <property type="match status" value="1"/>
</dbReference>
<dbReference type="KEGG" id="mmyr:MXMO3_03670"/>
<dbReference type="InterPro" id="IPR052156">
    <property type="entry name" value="BCAA_Transport_ATP-bd_LivF"/>
</dbReference>
<keyword evidence="4 7" id="KW-0067">ATP-binding</keyword>
<dbReference type="GO" id="GO:0015807">
    <property type="term" value="P:L-amino acid transport"/>
    <property type="evidence" value="ECO:0007669"/>
    <property type="project" value="TreeGrafter"/>
</dbReference>
<dbReference type="GO" id="GO:0016887">
    <property type="term" value="F:ATP hydrolysis activity"/>
    <property type="evidence" value="ECO:0007669"/>
    <property type="project" value="InterPro"/>
</dbReference>
<evidence type="ECO:0000259" key="6">
    <source>
        <dbReference type="PROSITE" id="PS50893"/>
    </source>
</evidence>
<keyword evidence="3" id="KW-0547">Nucleotide-binding</keyword>
<dbReference type="SUPFAM" id="SSF52540">
    <property type="entry name" value="P-loop containing nucleoside triphosphate hydrolases"/>
    <property type="match status" value="1"/>
</dbReference>
<dbReference type="PANTHER" id="PTHR43820">
    <property type="entry name" value="HIGH-AFFINITY BRANCHED-CHAIN AMINO ACID TRANSPORT ATP-BINDING PROTEIN LIVF"/>
    <property type="match status" value="1"/>
</dbReference>
<sequence length="239" mass="25387">MVQPLLEVRSLDVRYGAVQAVDGINFEVEQGEIIALLGANGAGKSSTLNAIAGLVPTFGGEVQFDGQNITNLRPEMLPGLGMTLSPEGRRVFGTLSVAENLQMGAFGMKDPQEIAAAWDRVYTLFPILAERRDQFAGTLSGGQQQMLAVGRALMSNPKMLLLDEPSLGLAPKIIEQIFELITTLNQQGVTILVVEQNVSMALEVANRAYVLANGQIATSGDAKELAASNNLQNAYLGGA</sequence>
<dbReference type="PROSITE" id="PS50893">
    <property type="entry name" value="ABC_TRANSPORTER_2"/>
    <property type="match status" value="1"/>
</dbReference>
<dbReference type="CDD" id="cd03224">
    <property type="entry name" value="ABC_TM1139_LivF_branched"/>
    <property type="match status" value="1"/>
</dbReference>
<keyword evidence="7" id="KW-0614">Plasmid</keyword>
<keyword evidence="8" id="KW-1185">Reference proteome</keyword>
<keyword evidence="5" id="KW-0029">Amino-acid transport</keyword>
<evidence type="ECO:0000313" key="7">
    <source>
        <dbReference type="EMBL" id="AVX06173.1"/>
    </source>
</evidence>
<reference evidence="7 8" key="1">
    <citation type="submission" date="2017-05" db="EMBL/GenBank/DDBJ databases">
        <title>Genome Analysis of Maritalea myrionectae HL2708#5.</title>
        <authorList>
            <consortium name="Cotde Inc.-PKNU"/>
            <person name="Jang D."/>
            <person name="Oh H.-M."/>
        </authorList>
    </citation>
    <scope>NUCLEOTIDE SEQUENCE [LARGE SCALE GENOMIC DNA]</scope>
    <source>
        <strain evidence="7 8">HL2708#5</strain>
        <plasmid evidence="8">phl2708y3</plasmid>
    </source>
</reference>
<evidence type="ECO:0000256" key="3">
    <source>
        <dbReference type="ARBA" id="ARBA00022741"/>
    </source>
</evidence>
<dbReference type="InterPro" id="IPR003593">
    <property type="entry name" value="AAA+_ATPase"/>
</dbReference>
<dbReference type="GO" id="GO:0005524">
    <property type="term" value="F:ATP binding"/>
    <property type="evidence" value="ECO:0007669"/>
    <property type="project" value="UniProtKB-KW"/>
</dbReference>
<protein>
    <submittedName>
        <fullName evidence="7">Spermidine/putrescine import ATP-binding protein PotA</fullName>
    </submittedName>
</protein>
<dbReference type="InterPro" id="IPR017871">
    <property type="entry name" value="ABC_transporter-like_CS"/>
</dbReference>
<evidence type="ECO:0000313" key="8">
    <source>
        <dbReference type="Proteomes" id="UP000258927"/>
    </source>
</evidence>
<feature type="domain" description="ABC transporter" evidence="6">
    <location>
        <begin position="6"/>
        <end position="238"/>
    </location>
</feature>
<dbReference type="AlphaFoldDB" id="A0A2R4MJL9"/>
<dbReference type="PROSITE" id="PS00211">
    <property type="entry name" value="ABC_TRANSPORTER_1"/>
    <property type="match status" value="1"/>
</dbReference>
<accession>A0A2R4MJL9</accession>
<dbReference type="Pfam" id="PF00005">
    <property type="entry name" value="ABC_tran"/>
    <property type="match status" value="1"/>
</dbReference>
<evidence type="ECO:0000256" key="2">
    <source>
        <dbReference type="ARBA" id="ARBA00022448"/>
    </source>
</evidence>
<dbReference type="GO" id="GO:0015658">
    <property type="term" value="F:branched-chain amino acid transmembrane transporter activity"/>
    <property type="evidence" value="ECO:0007669"/>
    <property type="project" value="TreeGrafter"/>
</dbReference>
<evidence type="ECO:0000256" key="5">
    <source>
        <dbReference type="ARBA" id="ARBA00022970"/>
    </source>
</evidence>
<dbReference type="STRING" id="1122213.GCA_000423365_03412"/>
<dbReference type="InterPro" id="IPR003439">
    <property type="entry name" value="ABC_transporter-like_ATP-bd"/>
</dbReference>
<geneLocation type="plasmid" evidence="8">
    <name>phl2708y3</name>
</geneLocation>
<name>A0A2R4MJL9_9HYPH</name>
<evidence type="ECO:0000256" key="4">
    <source>
        <dbReference type="ARBA" id="ARBA00022840"/>
    </source>
</evidence>
<keyword evidence="2" id="KW-0813">Transport</keyword>
<dbReference type="Proteomes" id="UP000258927">
    <property type="component" value="Plasmid pHL2708Y3"/>
</dbReference>
<gene>
    <name evidence="7" type="ORF">MXMO3_03670</name>
</gene>